<proteinExistence type="predicted"/>
<feature type="transmembrane region" description="Helical" evidence="2">
    <location>
        <begin position="167"/>
        <end position="187"/>
    </location>
</feature>
<sequence length="218" mass="23004">MSFGGHPLAYPIGVTLGALAVCAAWAPFATVDQSAALATVALAILGYTGVRLATAFGRLPNGLPDAGAVRVARVRQQHRLVSRSWLEVAGPGDSRRWLPIYFDPALLTMTEAEGRSGRVIRTGDLRLYPSGRARDTEPPGRLLDNPTRPDPDASLLAATATRPTRRLLFDVQSAVAAPFAALLWIYIDGGALLTFTGALCVAAATTTWLAAIRGSDPS</sequence>
<feature type="transmembrane region" description="Helical" evidence="2">
    <location>
        <begin position="34"/>
        <end position="53"/>
    </location>
</feature>
<evidence type="ECO:0000256" key="1">
    <source>
        <dbReference type="SAM" id="MobiDB-lite"/>
    </source>
</evidence>
<dbReference type="EMBL" id="JBIRYO010000011">
    <property type="protein sequence ID" value="MFI2475429.1"/>
    <property type="molecule type" value="Genomic_DNA"/>
</dbReference>
<protein>
    <recommendedName>
        <fullName evidence="5">PH (Pleckstrin Homology) domain-containing protein</fullName>
    </recommendedName>
</protein>
<name>A0ABW7X2U0_9NOCA</name>
<evidence type="ECO:0008006" key="5">
    <source>
        <dbReference type="Google" id="ProtNLM"/>
    </source>
</evidence>
<evidence type="ECO:0000256" key="2">
    <source>
        <dbReference type="SAM" id="Phobius"/>
    </source>
</evidence>
<dbReference type="Proteomes" id="UP001611415">
    <property type="component" value="Unassembled WGS sequence"/>
</dbReference>
<feature type="transmembrane region" description="Helical" evidence="2">
    <location>
        <begin position="193"/>
        <end position="212"/>
    </location>
</feature>
<organism evidence="3 4">
    <name type="scientific">Nocardia xishanensis</name>
    <dbReference type="NCBI Taxonomy" id="238964"/>
    <lineage>
        <taxon>Bacteria</taxon>
        <taxon>Bacillati</taxon>
        <taxon>Actinomycetota</taxon>
        <taxon>Actinomycetes</taxon>
        <taxon>Mycobacteriales</taxon>
        <taxon>Nocardiaceae</taxon>
        <taxon>Nocardia</taxon>
    </lineage>
</organism>
<keyword evidence="4" id="KW-1185">Reference proteome</keyword>
<dbReference type="RefSeq" id="WP_397093031.1">
    <property type="nucleotide sequence ID" value="NZ_JBIRYO010000011.1"/>
</dbReference>
<comment type="caution">
    <text evidence="3">The sequence shown here is derived from an EMBL/GenBank/DDBJ whole genome shotgun (WGS) entry which is preliminary data.</text>
</comment>
<keyword evidence="2" id="KW-0472">Membrane</keyword>
<accession>A0ABW7X2U0</accession>
<keyword evidence="2" id="KW-1133">Transmembrane helix</keyword>
<keyword evidence="2" id="KW-0812">Transmembrane</keyword>
<feature type="region of interest" description="Disordered" evidence="1">
    <location>
        <begin position="130"/>
        <end position="154"/>
    </location>
</feature>
<feature type="transmembrane region" description="Helical" evidence="2">
    <location>
        <begin position="7"/>
        <end position="28"/>
    </location>
</feature>
<gene>
    <name evidence="3" type="ORF">ACH49W_18800</name>
</gene>
<evidence type="ECO:0000313" key="4">
    <source>
        <dbReference type="Proteomes" id="UP001611415"/>
    </source>
</evidence>
<evidence type="ECO:0000313" key="3">
    <source>
        <dbReference type="EMBL" id="MFI2475429.1"/>
    </source>
</evidence>
<reference evidence="3 4" key="1">
    <citation type="submission" date="2024-10" db="EMBL/GenBank/DDBJ databases">
        <title>The Natural Products Discovery Center: Release of the First 8490 Sequenced Strains for Exploring Actinobacteria Biosynthetic Diversity.</title>
        <authorList>
            <person name="Kalkreuter E."/>
            <person name="Kautsar S.A."/>
            <person name="Yang D."/>
            <person name="Bader C.D."/>
            <person name="Teijaro C.N."/>
            <person name="Fluegel L."/>
            <person name="Davis C.M."/>
            <person name="Simpson J.R."/>
            <person name="Lauterbach L."/>
            <person name="Steele A.D."/>
            <person name="Gui C."/>
            <person name="Meng S."/>
            <person name="Li G."/>
            <person name="Viehrig K."/>
            <person name="Ye F."/>
            <person name="Su P."/>
            <person name="Kiefer A.F."/>
            <person name="Nichols A."/>
            <person name="Cepeda A.J."/>
            <person name="Yan W."/>
            <person name="Fan B."/>
            <person name="Jiang Y."/>
            <person name="Adhikari A."/>
            <person name="Zheng C.-J."/>
            <person name="Schuster L."/>
            <person name="Cowan T.M."/>
            <person name="Smanski M.J."/>
            <person name="Chevrette M.G."/>
            <person name="De Carvalho L.P.S."/>
            <person name="Shen B."/>
        </authorList>
    </citation>
    <scope>NUCLEOTIDE SEQUENCE [LARGE SCALE GENOMIC DNA]</scope>
    <source>
        <strain evidence="3 4">NPDC019275</strain>
    </source>
</reference>